<protein>
    <recommendedName>
        <fullName evidence="1">Protein kinase domain-containing protein</fullName>
    </recommendedName>
</protein>
<dbReference type="GeneID" id="29858183"/>
<accession>N9FB50</accession>
<name>N9FB50_9GAMM</name>
<dbReference type="STRING" id="262668.GCA_000931715_02930"/>
<keyword evidence="3" id="KW-1185">Reference proteome</keyword>
<dbReference type="InterPro" id="IPR000719">
    <property type="entry name" value="Prot_kinase_dom"/>
</dbReference>
<dbReference type="Gene3D" id="1.10.510.10">
    <property type="entry name" value="Transferase(Phosphotransferase) domain 1"/>
    <property type="match status" value="1"/>
</dbReference>
<dbReference type="EMBL" id="APQL01000009">
    <property type="protein sequence ID" value="ENW04520.1"/>
    <property type="molecule type" value="Genomic_DNA"/>
</dbReference>
<reference evidence="2 3" key="1">
    <citation type="submission" date="2013-02" db="EMBL/GenBank/DDBJ databases">
        <title>The Genome Sequence of Acinetobacter beijerinckii CIP 110307.</title>
        <authorList>
            <consortium name="The Broad Institute Genome Sequencing Platform"/>
            <consortium name="The Broad Institute Genome Sequencing Center for Infectious Disease"/>
            <person name="Cerqueira G."/>
            <person name="Feldgarden M."/>
            <person name="Courvalin P."/>
            <person name="Perichon B."/>
            <person name="Grillot-Courvalin C."/>
            <person name="Clermont D."/>
            <person name="Rocha E."/>
            <person name="Yoon E.-J."/>
            <person name="Nemec A."/>
            <person name="Walker B."/>
            <person name="Young S.K."/>
            <person name="Zeng Q."/>
            <person name="Gargeya S."/>
            <person name="Fitzgerald M."/>
            <person name="Haas B."/>
            <person name="Abouelleil A."/>
            <person name="Alvarado L."/>
            <person name="Arachchi H.M."/>
            <person name="Berlin A.M."/>
            <person name="Chapman S.B."/>
            <person name="Dewar J."/>
            <person name="Goldberg J."/>
            <person name="Griggs A."/>
            <person name="Gujja S."/>
            <person name="Hansen M."/>
            <person name="Howarth C."/>
            <person name="Imamovic A."/>
            <person name="Larimer J."/>
            <person name="McCowan C."/>
            <person name="Murphy C."/>
            <person name="Neiman D."/>
            <person name="Pearson M."/>
            <person name="Priest M."/>
            <person name="Roberts A."/>
            <person name="Saif S."/>
            <person name="Shea T."/>
            <person name="Sisk P."/>
            <person name="Sykes S."/>
            <person name="Wortman J."/>
            <person name="Nusbaum C."/>
            <person name="Birren B."/>
        </authorList>
    </citation>
    <scope>NUCLEOTIDE SEQUENCE [LARGE SCALE GENOMIC DNA]</scope>
    <source>
        <strain evidence="2 3">CIP 110307</strain>
    </source>
</reference>
<evidence type="ECO:0000313" key="2">
    <source>
        <dbReference type="EMBL" id="ENW04520.1"/>
    </source>
</evidence>
<evidence type="ECO:0000313" key="3">
    <source>
        <dbReference type="Proteomes" id="UP000017670"/>
    </source>
</evidence>
<dbReference type="PATRIC" id="fig|1217648.3.peg.2621"/>
<comment type="caution">
    <text evidence="2">The sequence shown here is derived from an EMBL/GenBank/DDBJ whole genome shotgun (WGS) entry which is preliminary data.</text>
</comment>
<dbReference type="HOGENOM" id="CLU_042388_0_0_6"/>
<dbReference type="Proteomes" id="UP000017670">
    <property type="component" value="Unassembled WGS sequence"/>
</dbReference>
<dbReference type="InterPro" id="IPR011009">
    <property type="entry name" value="Kinase-like_dom_sf"/>
</dbReference>
<evidence type="ECO:0000259" key="1">
    <source>
        <dbReference type="PROSITE" id="PS50011"/>
    </source>
</evidence>
<dbReference type="Pfam" id="PF00069">
    <property type="entry name" value="Pkinase"/>
    <property type="match status" value="1"/>
</dbReference>
<proteinExistence type="predicted"/>
<dbReference type="GO" id="GO:0004672">
    <property type="term" value="F:protein kinase activity"/>
    <property type="evidence" value="ECO:0007669"/>
    <property type="project" value="InterPro"/>
</dbReference>
<feature type="domain" description="Protein kinase" evidence="1">
    <location>
        <begin position="16"/>
        <end position="365"/>
    </location>
</feature>
<dbReference type="RefSeq" id="WP_005062009.1">
    <property type="nucleotide sequence ID" value="NZ_KB849766.1"/>
</dbReference>
<dbReference type="GO" id="GO:0005524">
    <property type="term" value="F:ATP binding"/>
    <property type="evidence" value="ECO:0007669"/>
    <property type="project" value="InterPro"/>
</dbReference>
<organism evidence="2 3">
    <name type="scientific">Acinetobacter beijerinckii CIP 110307</name>
    <dbReference type="NCBI Taxonomy" id="1217648"/>
    <lineage>
        <taxon>Bacteria</taxon>
        <taxon>Pseudomonadati</taxon>
        <taxon>Pseudomonadota</taxon>
        <taxon>Gammaproteobacteria</taxon>
        <taxon>Moraxellales</taxon>
        <taxon>Moraxellaceae</taxon>
        <taxon>Acinetobacter</taxon>
    </lineage>
</organism>
<dbReference type="AlphaFoldDB" id="N9FB50"/>
<dbReference type="SUPFAM" id="SSF56112">
    <property type="entry name" value="Protein kinase-like (PK-like)"/>
    <property type="match status" value="1"/>
</dbReference>
<dbReference type="eggNOG" id="COG4248">
    <property type="taxonomic scope" value="Bacteria"/>
</dbReference>
<dbReference type="PROSITE" id="PS50011">
    <property type="entry name" value="PROTEIN_KINASE_DOM"/>
    <property type="match status" value="1"/>
</dbReference>
<sequence>MNKIIQCQTLDGRSIAFVDEVVGSGAMKDVYFSPDKSYVVCFFTKEKNSFYQSQAELERQKDRLKEIVSNKWQGIFNSAGGDYWKNVFCWPDGLVEYNGLLGITAPTYQQPFFFEFGSKNDDFLGIKGKEKEGKWFASANNQNRFLDEREKGTWLNYLKICILIARAVRRMHAAGLAHSDLSYKNILIDPVTGRACVIDVDGLVVPGKYPPDVVGTPDFIAPEVIQTNHLTKDDPARHLPNIMTDRHALAVLIYMYLLYRHPLRGGLVHDLNDPQRDENLAMGEQALFIEHPTDHRNRVKVSQVRPSALPWADPEKIPYDVTGPYLKDLFLKSFVTGLHQPQQRPSANDWETALVKTVDLIQPCFNTDCSQKWYVFDNTTQPICPFCGTKFKGQLPILNLYSARQEGSFRPDNHRLMVWTGQSIYQWHANSLIAPNERLTAEQTKRVGYFIFHQEQWWLVNENLPDLMDVATKTVVPIGSKIELTDGKQILLSRQDGGRLVVVQMVVCSS</sequence>
<gene>
    <name evidence="2" type="ORF">F933_02696</name>
</gene>